<evidence type="ECO:0000256" key="5">
    <source>
        <dbReference type="ARBA" id="ARBA00022825"/>
    </source>
</evidence>
<dbReference type="Gene3D" id="6.20.330.10">
    <property type="match status" value="1"/>
</dbReference>
<comment type="subcellular location">
    <subcellularLocation>
        <location evidence="1">Membrane</location>
    </subcellularLocation>
</comment>
<dbReference type="InterPro" id="IPR047272">
    <property type="entry name" value="S49_SppA_C"/>
</dbReference>
<evidence type="ECO:0000256" key="4">
    <source>
        <dbReference type="ARBA" id="ARBA00022801"/>
    </source>
</evidence>
<organism evidence="9 10">
    <name type="scientific">Puia dinghuensis</name>
    <dbReference type="NCBI Taxonomy" id="1792502"/>
    <lineage>
        <taxon>Bacteria</taxon>
        <taxon>Pseudomonadati</taxon>
        <taxon>Bacteroidota</taxon>
        <taxon>Chitinophagia</taxon>
        <taxon>Chitinophagales</taxon>
        <taxon>Chitinophagaceae</taxon>
        <taxon>Puia</taxon>
    </lineage>
</organism>
<gene>
    <name evidence="9" type="primary">sppA</name>
    <name evidence="9" type="ORF">GCM10011511_08160</name>
</gene>
<dbReference type="InterPro" id="IPR004634">
    <property type="entry name" value="Pept_S49_pIV"/>
</dbReference>
<dbReference type="EMBL" id="BMJC01000001">
    <property type="protein sequence ID" value="GGA87364.1"/>
    <property type="molecule type" value="Genomic_DNA"/>
</dbReference>
<dbReference type="InterPro" id="IPR047217">
    <property type="entry name" value="S49_SppA_67K_type_N"/>
</dbReference>
<dbReference type="CDD" id="cd07023">
    <property type="entry name" value="S49_Sppa_N_C"/>
    <property type="match status" value="1"/>
</dbReference>
<dbReference type="Proteomes" id="UP000607559">
    <property type="component" value="Unassembled WGS sequence"/>
</dbReference>
<dbReference type="GO" id="GO:0016020">
    <property type="term" value="C:membrane"/>
    <property type="evidence" value="ECO:0007669"/>
    <property type="project" value="UniProtKB-SubCell"/>
</dbReference>
<dbReference type="PANTHER" id="PTHR33209:SF1">
    <property type="entry name" value="PEPTIDASE S49 DOMAIN-CONTAINING PROTEIN"/>
    <property type="match status" value="1"/>
</dbReference>
<evidence type="ECO:0000256" key="6">
    <source>
        <dbReference type="ARBA" id="ARBA00023136"/>
    </source>
</evidence>
<sequence>MRGFFKTFFAALLALVVFAVVVFFLLLGIIGGVLSPSKPEVGGRAVLVVDLGQTYKEQVQDNPFADLGSDEQYDVPGLYDVVRLLRHAKEDTAIKGIYLKCNNDPNGFATNEELRIAIADFKKSGKFVYAYGEGISQKAYYVASVADKIYCNPKGEVEWKGFATEMLYLKGALQKLEIQPQIFYAGKFKSATEPLREDHMTEANRIQLTELLNGFYDRFLETTAEARGLDTAVLRKCVNQSLIRRAADALDYKLVDGLLYDDEVKDLIRSKLKVDSHAWLNFIPIGKYAKAVNFKATGKDKISLIYAEGEVVDGKGEKDEIGSETYRWLIRKARFDKDVKAIVIRVNSGGGSSLASENIWREITLARKEKPVVISFGDVAASGAYYLSCNADSIFALPGTITGSIGVFTIITNLQSFFKNKLGVTFDGVKTAPEADILSATRPLTANERTMVQNVIDTIYHDFKSRVADGRKKDIGYVDSIAQGRVWSGTMGLSLGLVDRIGTLQDAVDCAARMAKTSNYRLVEYPEPKSFLDRLLGTYKRNASVQAVKSEIGEDGYRTYTILKKVKSMIGVTETRLPFDLTIE</sequence>
<reference evidence="9" key="2">
    <citation type="submission" date="2020-09" db="EMBL/GenBank/DDBJ databases">
        <authorList>
            <person name="Sun Q."/>
            <person name="Zhou Y."/>
        </authorList>
    </citation>
    <scope>NUCLEOTIDE SEQUENCE</scope>
    <source>
        <strain evidence="9">CGMCC 1.15448</strain>
    </source>
</reference>
<dbReference type="PIRSF" id="PIRSF001217">
    <property type="entry name" value="Protease_4_SppA"/>
    <property type="match status" value="1"/>
</dbReference>
<keyword evidence="6" id="KW-0472">Membrane</keyword>
<evidence type="ECO:0000256" key="7">
    <source>
        <dbReference type="PIRSR" id="PIRSR001217-1"/>
    </source>
</evidence>
<evidence type="ECO:0000256" key="2">
    <source>
        <dbReference type="ARBA" id="ARBA00008683"/>
    </source>
</evidence>
<dbReference type="AlphaFoldDB" id="A0A8J2XR19"/>
<feature type="active site" description="Nucleophile" evidence="7">
    <location>
        <position position="382"/>
    </location>
</feature>
<evidence type="ECO:0000313" key="9">
    <source>
        <dbReference type="EMBL" id="GGA87364.1"/>
    </source>
</evidence>
<protein>
    <submittedName>
        <fullName evidence="9">Signal peptide peptidase SppA</fullName>
    </submittedName>
</protein>
<dbReference type="InterPro" id="IPR002142">
    <property type="entry name" value="Peptidase_S49"/>
</dbReference>
<dbReference type="Pfam" id="PF01343">
    <property type="entry name" value="Peptidase_S49"/>
    <property type="match status" value="2"/>
</dbReference>
<evidence type="ECO:0000259" key="8">
    <source>
        <dbReference type="Pfam" id="PF01343"/>
    </source>
</evidence>
<dbReference type="Gene3D" id="3.90.226.10">
    <property type="entry name" value="2-enoyl-CoA Hydratase, Chain A, domain 1"/>
    <property type="match status" value="3"/>
</dbReference>
<feature type="domain" description="Peptidase S49" evidence="8">
    <location>
        <begin position="121"/>
        <end position="273"/>
    </location>
</feature>
<proteinExistence type="inferred from homology"/>
<keyword evidence="10" id="KW-1185">Reference proteome</keyword>
<accession>A0A8J2XR19</accession>
<feature type="domain" description="Peptidase S49" evidence="8">
    <location>
        <begin position="367"/>
        <end position="516"/>
    </location>
</feature>
<dbReference type="InterPro" id="IPR004635">
    <property type="entry name" value="Pept_S49_SppA"/>
</dbReference>
<dbReference type="InterPro" id="IPR029045">
    <property type="entry name" value="ClpP/crotonase-like_dom_sf"/>
</dbReference>
<evidence type="ECO:0000256" key="3">
    <source>
        <dbReference type="ARBA" id="ARBA00022670"/>
    </source>
</evidence>
<dbReference type="NCBIfam" id="TIGR00706">
    <property type="entry name" value="SppA_dom"/>
    <property type="match status" value="1"/>
</dbReference>
<dbReference type="CDD" id="cd07018">
    <property type="entry name" value="S49_SppA_67K_type"/>
    <property type="match status" value="1"/>
</dbReference>
<dbReference type="RefSeq" id="WP_188928815.1">
    <property type="nucleotide sequence ID" value="NZ_BMJC01000001.1"/>
</dbReference>
<reference evidence="9" key="1">
    <citation type="journal article" date="2014" name="Int. J. Syst. Evol. Microbiol.">
        <title>Complete genome sequence of Corynebacterium casei LMG S-19264T (=DSM 44701T), isolated from a smear-ripened cheese.</title>
        <authorList>
            <consortium name="US DOE Joint Genome Institute (JGI-PGF)"/>
            <person name="Walter F."/>
            <person name="Albersmeier A."/>
            <person name="Kalinowski J."/>
            <person name="Ruckert C."/>
        </authorList>
    </citation>
    <scope>NUCLEOTIDE SEQUENCE</scope>
    <source>
        <strain evidence="9">CGMCC 1.15448</strain>
    </source>
</reference>
<keyword evidence="4" id="KW-0378">Hydrolase</keyword>
<evidence type="ECO:0000313" key="10">
    <source>
        <dbReference type="Proteomes" id="UP000607559"/>
    </source>
</evidence>
<keyword evidence="3" id="KW-0645">Protease</keyword>
<dbReference type="NCBIfam" id="TIGR00705">
    <property type="entry name" value="SppA_67K"/>
    <property type="match status" value="1"/>
</dbReference>
<dbReference type="GO" id="GO:0006465">
    <property type="term" value="P:signal peptide processing"/>
    <property type="evidence" value="ECO:0007669"/>
    <property type="project" value="InterPro"/>
</dbReference>
<keyword evidence="5" id="KW-0720">Serine protease</keyword>
<dbReference type="PANTHER" id="PTHR33209">
    <property type="entry name" value="PROTEASE 4"/>
    <property type="match status" value="1"/>
</dbReference>
<dbReference type="SUPFAM" id="SSF52096">
    <property type="entry name" value="ClpP/crotonase"/>
    <property type="match status" value="2"/>
</dbReference>
<name>A0A8J2XR19_9BACT</name>
<feature type="active site" description="Proton donor/acceptor" evidence="7">
    <location>
        <position position="189"/>
    </location>
</feature>
<dbReference type="GO" id="GO:0008236">
    <property type="term" value="F:serine-type peptidase activity"/>
    <property type="evidence" value="ECO:0007669"/>
    <property type="project" value="UniProtKB-KW"/>
</dbReference>
<evidence type="ECO:0000256" key="1">
    <source>
        <dbReference type="ARBA" id="ARBA00004370"/>
    </source>
</evidence>
<comment type="caution">
    <text evidence="9">The sequence shown here is derived from an EMBL/GenBank/DDBJ whole genome shotgun (WGS) entry which is preliminary data.</text>
</comment>
<comment type="similarity">
    <text evidence="2">Belongs to the peptidase S49 family.</text>
</comment>